<gene>
    <name evidence="2" type="ORF">CTI12_AA074590</name>
</gene>
<protein>
    <submittedName>
        <fullName evidence="2">Zinc knuckle CX2CX4HX4C</fullName>
    </submittedName>
</protein>
<proteinExistence type="predicted"/>
<dbReference type="InterPro" id="IPR040256">
    <property type="entry name" value="At4g02000-like"/>
</dbReference>
<dbReference type="AlphaFoldDB" id="A0A2U1Q507"/>
<name>A0A2U1Q507_ARTAN</name>
<evidence type="ECO:0000313" key="2">
    <source>
        <dbReference type="EMBL" id="PWA93067.1"/>
    </source>
</evidence>
<dbReference type="Proteomes" id="UP000245207">
    <property type="component" value="Unassembled WGS sequence"/>
</dbReference>
<sequence>MTAHMCQFGVGRSDYARVLVEIDAIKQVKSTIQIQYVDKNQNVKGTKEVKVEYDWKPDVCSHCHVFGHCFEKCSIRSRTLEEEANRRMEIENAKNQRKDKQDEEFQKVQNRKTEFRRRNSAQAKESKSYGDQNSYKGDKSNEVAGSNTKEKQNADRVNNRSANSFEVLNSVGNNEDSDLRMMKNMMIVDTYLNKKLQPTCSETSTWSKDMIRYFKDQWELDRLKEKEEEQLNKEDVLENREEFVQTVIADDVTGLSKTLF</sequence>
<feature type="compositionally biased region" description="Basic and acidic residues" evidence="1">
    <location>
        <begin position="90"/>
        <end position="117"/>
    </location>
</feature>
<dbReference type="EMBL" id="PKPP01000413">
    <property type="protein sequence ID" value="PWA93067.1"/>
    <property type="molecule type" value="Genomic_DNA"/>
</dbReference>
<evidence type="ECO:0000256" key="1">
    <source>
        <dbReference type="SAM" id="MobiDB-lite"/>
    </source>
</evidence>
<organism evidence="2 3">
    <name type="scientific">Artemisia annua</name>
    <name type="common">Sweet wormwood</name>
    <dbReference type="NCBI Taxonomy" id="35608"/>
    <lineage>
        <taxon>Eukaryota</taxon>
        <taxon>Viridiplantae</taxon>
        <taxon>Streptophyta</taxon>
        <taxon>Embryophyta</taxon>
        <taxon>Tracheophyta</taxon>
        <taxon>Spermatophyta</taxon>
        <taxon>Magnoliopsida</taxon>
        <taxon>eudicotyledons</taxon>
        <taxon>Gunneridae</taxon>
        <taxon>Pentapetalae</taxon>
        <taxon>asterids</taxon>
        <taxon>campanulids</taxon>
        <taxon>Asterales</taxon>
        <taxon>Asteraceae</taxon>
        <taxon>Asteroideae</taxon>
        <taxon>Anthemideae</taxon>
        <taxon>Artemisiinae</taxon>
        <taxon>Artemisia</taxon>
    </lineage>
</organism>
<feature type="compositionally biased region" description="Polar residues" evidence="1">
    <location>
        <begin position="159"/>
        <end position="169"/>
    </location>
</feature>
<evidence type="ECO:0000313" key="3">
    <source>
        <dbReference type="Proteomes" id="UP000245207"/>
    </source>
</evidence>
<reference evidence="2 3" key="1">
    <citation type="journal article" date="2018" name="Mol. Plant">
        <title>The genome of Artemisia annua provides insight into the evolution of Asteraceae family and artemisinin biosynthesis.</title>
        <authorList>
            <person name="Shen Q."/>
            <person name="Zhang L."/>
            <person name="Liao Z."/>
            <person name="Wang S."/>
            <person name="Yan T."/>
            <person name="Shi P."/>
            <person name="Liu M."/>
            <person name="Fu X."/>
            <person name="Pan Q."/>
            <person name="Wang Y."/>
            <person name="Lv Z."/>
            <person name="Lu X."/>
            <person name="Zhang F."/>
            <person name="Jiang W."/>
            <person name="Ma Y."/>
            <person name="Chen M."/>
            <person name="Hao X."/>
            <person name="Li L."/>
            <person name="Tang Y."/>
            <person name="Lv G."/>
            <person name="Zhou Y."/>
            <person name="Sun X."/>
            <person name="Brodelius P.E."/>
            <person name="Rose J.K.C."/>
            <person name="Tang K."/>
        </authorList>
    </citation>
    <scope>NUCLEOTIDE SEQUENCE [LARGE SCALE GENOMIC DNA]</scope>
    <source>
        <strain evidence="3">cv. Huhao1</strain>
        <tissue evidence="2">Leaf</tissue>
    </source>
</reference>
<dbReference type="PANTHER" id="PTHR31286">
    <property type="entry name" value="GLYCINE-RICH CELL WALL STRUCTURAL PROTEIN 1.8-LIKE"/>
    <property type="match status" value="1"/>
</dbReference>
<feature type="region of interest" description="Disordered" evidence="1">
    <location>
        <begin position="90"/>
        <end position="169"/>
    </location>
</feature>
<feature type="compositionally biased region" description="Basic and acidic residues" evidence="1">
    <location>
        <begin position="148"/>
        <end position="158"/>
    </location>
</feature>
<comment type="caution">
    <text evidence="2">The sequence shown here is derived from an EMBL/GenBank/DDBJ whole genome shotgun (WGS) entry which is preliminary data.</text>
</comment>
<accession>A0A2U1Q507</accession>
<keyword evidence="3" id="KW-1185">Reference proteome</keyword>
<dbReference type="PANTHER" id="PTHR31286:SF180">
    <property type="entry name" value="OS10G0362600 PROTEIN"/>
    <property type="match status" value="1"/>
</dbReference>